<sequence length="192" mass="20564">MGEDLGPEHDQHRPHEREQPPPTRRPTAPQHVPATGEHAGQAEGNREAVAQKREGGGEVAGAGQAPAPEARRVRALVHVGLGGPGGGVPDANDRAAHEREGDRGEQDRPGPPRQPVRHPLPTSRPRERDGFECVHGRTVLLTAFTVARIADEAEKAPPAGGRTTSAKRPILASFETRFSEWSQSWVSLSAPC</sequence>
<evidence type="ECO:0000256" key="1">
    <source>
        <dbReference type="SAM" id="MobiDB-lite"/>
    </source>
</evidence>
<proteinExistence type="predicted"/>
<dbReference type="AlphaFoldDB" id="A0A6J4VCC7"/>
<reference evidence="2" key="1">
    <citation type="submission" date="2020-02" db="EMBL/GenBank/DDBJ databases">
        <authorList>
            <person name="Meier V. D."/>
        </authorList>
    </citation>
    <scope>NUCLEOTIDE SEQUENCE</scope>
    <source>
        <strain evidence="2">AVDCRST_MAG19</strain>
    </source>
</reference>
<name>A0A6J4VCC7_9BACT</name>
<feature type="region of interest" description="Disordered" evidence="1">
    <location>
        <begin position="1"/>
        <end position="130"/>
    </location>
</feature>
<feature type="compositionally biased region" description="Basic and acidic residues" evidence="1">
    <location>
        <begin position="1"/>
        <end position="19"/>
    </location>
</feature>
<protein>
    <submittedName>
        <fullName evidence="2">Uncharacterized protein</fullName>
    </submittedName>
</protein>
<accession>A0A6J4VCC7</accession>
<feature type="compositionally biased region" description="Basic and acidic residues" evidence="1">
    <location>
        <begin position="44"/>
        <end position="56"/>
    </location>
</feature>
<dbReference type="EMBL" id="CADCWL010000145">
    <property type="protein sequence ID" value="CAA9571596.1"/>
    <property type="molecule type" value="Genomic_DNA"/>
</dbReference>
<gene>
    <name evidence="2" type="ORF">AVDCRST_MAG19-2830</name>
</gene>
<feature type="compositionally biased region" description="Basic and acidic residues" evidence="1">
    <location>
        <begin position="91"/>
        <end position="110"/>
    </location>
</feature>
<evidence type="ECO:0000313" key="2">
    <source>
        <dbReference type="EMBL" id="CAA9571596.1"/>
    </source>
</evidence>
<organism evidence="2">
    <name type="scientific">uncultured Thermomicrobiales bacterium</name>
    <dbReference type="NCBI Taxonomy" id="1645740"/>
    <lineage>
        <taxon>Bacteria</taxon>
        <taxon>Pseudomonadati</taxon>
        <taxon>Thermomicrobiota</taxon>
        <taxon>Thermomicrobia</taxon>
        <taxon>Thermomicrobiales</taxon>
        <taxon>environmental samples</taxon>
    </lineage>
</organism>